<dbReference type="Proteomes" id="UP000199119">
    <property type="component" value="Unassembled WGS sequence"/>
</dbReference>
<evidence type="ECO:0000256" key="1">
    <source>
        <dbReference type="SAM" id="MobiDB-lite"/>
    </source>
</evidence>
<gene>
    <name evidence="2" type="ORF">SAMN04489711_10789</name>
</gene>
<evidence type="ECO:0000313" key="2">
    <source>
        <dbReference type="EMBL" id="SFE91692.1"/>
    </source>
</evidence>
<reference evidence="3" key="1">
    <citation type="submission" date="2016-10" db="EMBL/GenBank/DDBJ databases">
        <authorList>
            <person name="Varghese N."/>
            <person name="Submissions S."/>
        </authorList>
    </citation>
    <scope>NUCLEOTIDE SEQUENCE [LARGE SCALE GENOMIC DNA]</scope>
    <source>
        <strain evidence="3">DSM 27981</strain>
    </source>
</reference>
<feature type="compositionally biased region" description="Low complexity" evidence="1">
    <location>
        <begin position="1"/>
        <end position="18"/>
    </location>
</feature>
<protein>
    <submittedName>
        <fullName evidence="2">Uncharacterized protein</fullName>
    </submittedName>
</protein>
<sequence>MNPPSDAAALPADSAGDLPEGRFAGREDFRQLIRDALACAAREGWPELVLSDPDFRDWPLGERAVEQSLQAWARAGRQCTMLAADVGAVQRQHARFVQWRGTWSHIVTCRRAASAQPQELPSALWSPGWVLHRIDVPRCVGVAGREADRRVLLRQELDEWLLRRSAPGFPATTLGL</sequence>
<proteinExistence type="predicted"/>
<accession>A0A1I2EFH9</accession>
<dbReference type="RefSeq" id="WP_092939729.1">
    <property type="nucleotide sequence ID" value="NZ_FONX01000007.1"/>
</dbReference>
<evidence type="ECO:0000313" key="3">
    <source>
        <dbReference type="Proteomes" id="UP000199119"/>
    </source>
</evidence>
<dbReference type="OrthoDB" id="8898236at2"/>
<keyword evidence="3" id="KW-1185">Reference proteome</keyword>
<dbReference type="AlphaFoldDB" id="A0A1I2EFH9"/>
<organism evidence="2 3">
    <name type="scientific">Paracidovorax wautersii</name>
    <dbReference type="NCBI Taxonomy" id="1177982"/>
    <lineage>
        <taxon>Bacteria</taxon>
        <taxon>Pseudomonadati</taxon>
        <taxon>Pseudomonadota</taxon>
        <taxon>Betaproteobacteria</taxon>
        <taxon>Burkholderiales</taxon>
        <taxon>Comamonadaceae</taxon>
        <taxon>Paracidovorax</taxon>
    </lineage>
</organism>
<name>A0A1I2EFH9_9BURK</name>
<dbReference type="EMBL" id="FONX01000007">
    <property type="protein sequence ID" value="SFE91692.1"/>
    <property type="molecule type" value="Genomic_DNA"/>
</dbReference>
<feature type="region of interest" description="Disordered" evidence="1">
    <location>
        <begin position="1"/>
        <end position="20"/>
    </location>
</feature>